<sequence length="97" mass="11495">MKRKVVQHNDKQLLRKLRSGDPNALNDAYRQYRVWLLVVASTYIPNEMEAKTMVEDFFIECWDQHLFKNVRVPLRTFLFKALTERCKKQGTPSPVTP</sequence>
<organism evidence="1 2">
    <name type="scientific">Chitinophaga agrisoli</name>
    <dbReference type="NCBI Taxonomy" id="2607653"/>
    <lineage>
        <taxon>Bacteria</taxon>
        <taxon>Pseudomonadati</taxon>
        <taxon>Bacteroidota</taxon>
        <taxon>Chitinophagia</taxon>
        <taxon>Chitinophagales</taxon>
        <taxon>Chitinophagaceae</taxon>
        <taxon>Chitinophaga</taxon>
    </lineage>
</organism>
<reference evidence="1 2" key="1">
    <citation type="submission" date="2019-09" db="EMBL/GenBank/DDBJ databases">
        <title>Chitinophaga ginsengihumi sp. nov., isolated from soil of ginseng rhizosphere.</title>
        <authorList>
            <person name="Lee J."/>
        </authorList>
    </citation>
    <scope>NUCLEOTIDE SEQUENCE [LARGE SCALE GENOMIC DNA]</scope>
    <source>
        <strain evidence="1 2">BN140078</strain>
    </source>
</reference>
<evidence type="ECO:0000313" key="2">
    <source>
        <dbReference type="Proteomes" id="UP000324611"/>
    </source>
</evidence>
<dbReference type="SUPFAM" id="SSF88946">
    <property type="entry name" value="Sigma2 domain of RNA polymerase sigma factors"/>
    <property type="match status" value="1"/>
</dbReference>
<reference evidence="1 2" key="2">
    <citation type="submission" date="2019-09" db="EMBL/GenBank/DDBJ databases">
        <authorList>
            <person name="Jin C."/>
        </authorList>
    </citation>
    <scope>NUCLEOTIDE SEQUENCE [LARGE SCALE GENOMIC DNA]</scope>
    <source>
        <strain evidence="1 2">BN140078</strain>
    </source>
</reference>
<dbReference type="GO" id="GO:0003700">
    <property type="term" value="F:DNA-binding transcription factor activity"/>
    <property type="evidence" value="ECO:0007669"/>
    <property type="project" value="InterPro"/>
</dbReference>
<proteinExistence type="predicted"/>
<keyword evidence="2" id="KW-1185">Reference proteome</keyword>
<gene>
    <name evidence="1" type="ORF">F0L74_17975</name>
</gene>
<dbReference type="Proteomes" id="UP000324611">
    <property type="component" value="Unassembled WGS sequence"/>
</dbReference>
<accession>A0A5B2VSD6</accession>
<protein>
    <submittedName>
        <fullName evidence="1">Uncharacterized protein</fullName>
    </submittedName>
</protein>
<evidence type="ECO:0000313" key="1">
    <source>
        <dbReference type="EMBL" id="KAA2241754.1"/>
    </source>
</evidence>
<dbReference type="EMBL" id="VUOC01000003">
    <property type="protein sequence ID" value="KAA2241754.1"/>
    <property type="molecule type" value="Genomic_DNA"/>
</dbReference>
<name>A0A5B2VSD6_9BACT</name>
<comment type="caution">
    <text evidence="1">The sequence shown here is derived from an EMBL/GenBank/DDBJ whole genome shotgun (WGS) entry which is preliminary data.</text>
</comment>
<dbReference type="GO" id="GO:0006352">
    <property type="term" value="P:DNA-templated transcription initiation"/>
    <property type="evidence" value="ECO:0007669"/>
    <property type="project" value="InterPro"/>
</dbReference>
<dbReference type="AlphaFoldDB" id="A0A5B2VSD6"/>
<dbReference type="RefSeq" id="WP_149839261.1">
    <property type="nucleotide sequence ID" value="NZ_VUOC01000003.1"/>
</dbReference>
<dbReference type="InterPro" id="IPR013325">
    <property type="entry name" value="RNA_pol_sigma_r2"/>
</dbReference>
<dbReference type="Gene3D" id="1.10.1740.10">
    <property type="match status" value="1"/>
</dbReference>